<keyword evidence="10" id="KW-0732">Signal</keyword>
<dbReference type="PROSITE" id="PS01095">
    <property type="entry name" value="GH18_1"/>
    <property type="match status" value="1"/>
</dbReference>
<dbReference type="SMART" id="SM00636">
    <property type="entry name" value="Glyco_18"/>
    <property type="match status" value="1"/>
</dbReference>
<accession>A0A099P5Q6</accession>
<dbReference type="PROSITE" id="PS51910">
    <property type="entry name" value="GH18_2"/>
    <property type="match status" value="1"/>
</dbReference>
<dbReference type="InterPro" id="IPR029070">
    <property type="entry name" value="Chitinase_insertion_sf"/>
</dbReference>
<dbReference type="VEuPathDB" id="FungiDB:C5L36_0E03000"/>
<dbReference type="EMBL" id="JQFK01000008">
    <property type="protein sequence ID" value="KGK39552.1"/>
    <property type="molecule type" value="Genomic_DNA"/>
</dbReference>
<dbReference type="GO" id="GO:0006032">
    <property type="term" value="P:chitin catabolic process"/>
    <property type="evidence" value="ECO:0007669"/>
    <property type="project" value="UniProtKB-KW"/>
</dbReference>
<evidence type="ECO:0000256" key="10">
    <source>
        <dbReference type="SAM" id="SignalP"/>
    </source>
</evidence>
<evidence type="ECO:0000256" key="4">
    <source>
        <dbReference type="ARBA" id="ARBA00023024"/>
    </source>
</evidence>
<dbReference type="InterPro" id="IPR001223">
    <property type="entry name" value="Glyco_hydro18_cat"/>
</dbReference>
<sequence>MALKSLYVCAIIYAIFPHLAVSTATSEAGNDFITAIYYSSWSYPNQAPSDIPLSRITHIFYAFAGMNQHTKNIAFEKAGVELDQGIPFETDALRNDINDLTSLCNSDDVDSIQYRDLPWVGSYLQNSAQFLLDFHINASGIVGQLGQIRQLNPRLKVSLSIGGDGAFKEWKKMASKISYIEQFVGNVVANIEKFNFDGVDIDWEFPSTKRESIMLTNVVKYFRFYLEKKYPREHKILTVAIPMDVQSLTLFQFQKIDKYVDFYNLMGYDASGKWSRVSGYHSPLYPDSEIPGSSLSVDTAVQFLSNYINSSKIILGMPAYGVSFNTDKMYDKFTDCAKIRLSHTTNDVDESSTDNYNDYTNDCIVDYVNLPPPGYVEVEDLRIGSSYAYSTVKERKGIIVYDTPNIARVKANYVVRNGLGGGMWWDSKGDPLTKNTSRSLVYNFIDELGGILKLTSNITMFSELRPQFRGGIVSQAVTDQDFQISHASPNFSVYNIGRIIWLCLFYCTFFS</sequence>
<dbReference type="PANTHER" id="PTHR11177">
    <property type="entry name" value="CHITINASE"/>
    <property type="match status" value="1"/>
</dbReference>
<evidence type="ECO:0000313" key="13">
    <source>
        <dbReference type="Proteomes" id="UP000029867"/>
    </source>
</evidence>
<dbReference type="Gene3D" id="3.10.50.10">
    <property type="match status" value="1"/>
</dbReference>
<keyword evidence="6 8" id="KW-0326">Glycosidase</keyword>
<comment type="caution">
    <text evidence="12">The sequence shown here is derived from an EMBL/GenBank/DDBJ whole genome shotgun (WGS) entry which is preliminary data.</text>
</comment>
<evidence type="ECO:0000256" key="6">
    <source>
        <dbReference type="ARBA" id="ARBA00023295"/>
    </source>
</evidence>
<dbReference type="GO" id="GO:0008843">
    <property type="term" value="F:endochitinase activity"/>
    <property type="evidence" value="ECO:0007669"/>
    <property type="project" value="UniProtKB-EC"/>
</dbReference>
<dbReference type="HOGENOM" id="CLU_533234_0_0_1"/>
<evidence type="ECO:0000313" key="12">
    <source>
        <dbReference type="EMBL" id="KGK39552.1"/>
    </source>
</evidence>
<keyword evidence="7" id="KW-0624">Polysaccharide degradation</keyword>
<evidence type="ECO:0000256" key="8">
    <source>
        <dbReference type="RuleBase" id="RU000489"/>
    </source>
</evidence>
<protein>
    <recommendedName>
        <fullName evidence="2">chitinase</fullName>
        <ecNumber evidence="2">3.2.1.14</ecNumber>
    </recommendedName>
</protein>
<comment type="catalytic activity">
    <reaction evidence="1">
        <text>Random endo-hydrolysis of N-acetyl-beta-D-glucosaminide (1-&gt;4)-beta-linkages in chitin and chitodextrins.</text>
        <dbReference type="EC" id="3.2.1.14"/>
    </reaction>
</comment>
<feature type="domain" description="GH18" evidence="11">
    <location>
        <begin position="32"/>
        <end position="443"/>
    </location>
</feature>
<dbReference type="InterPro" id="IPR017853">
    <property type="entry name" value="GH"/>
</dbReference>
<name>A0A099P5Q6_PICKU</name>
<dbReference type="GO" id="GO:0000272">
    <property type="term" value="P:polysaccharide catabolic process"/>
    <property type="evidence" value="ECO:0007669"/>
    <property type="project" value="UniProtKB-KW"/>
</dbReference>
<evidence type="ECO:0000256" key="2">
    <source>
        <dbReference type="ARBA" id="ARBA00012729"/>
    </source>
</evidence>
<comment type="similarity">
    <text evidence="9">Belongs to the glycosyl hydrolase 18 family.</text>
</comment>
<dbReference type="GO" id="GO:0008061">
    <property type="term" value="F:chitin binding"/>
    <property type="evidence" value="ECO:0007669"/>
    <property type="project" value="InterPro"/>
</dbReference>
<dbReference type="Proteomes" id="UP000029867">
    <property type="component" value="Unassembled WGS sequence"/>
</dbReference>
<evidence type="ECO:0000256" key="7">
    <source>
        <dbReference type="ARBA" id="ARBA00023326"/>
    </source>
</evidence>
<dbReference type="Gene3D" id="3.20.20.80">
    <property type="entry name" value="Glycosidases"/>
    <property type="match status" value="1"/>
</dbReference>
<evidence type="ECO:0000256" key="5">
    <source>
        <dbReference type="ARBA" id="ARBA00023277"/>
    </source>
</evidence>
<dbReference type="SUPFAM" id="SSF51445">
    <property type="entry name" value="(Trans)glycosidases"/>
    <property type="match status" value="1"/>
</dbReference>
<dbReference type="InterPro" id="IPR001579">
    <property type="entry name" value="Glyco_hydro_18_chit_AS"/>
</dbReference>
<organism evidence="12 13">
    <name type="scientific">Pichia kudriavzevii</name>
    <name type="common">Yeast</name>
    <name type="synonym">Issatchenkia orientalis</name>
    <dbReference type="NCBI Taxonomy" id="4909"/>
    <lineage>
        <taxon>Eukaryota</taxon>
        <taxon>Fungi</taxon>
        <taxon>Dikarya</taxon>
        <taxon>Ascomycota</taxon>
        <taxon>Saccharomycotina</taxon>
        <taxon>Pichiomycetes</taxon>
        <taxon>Pichiales</taxon>
        <taxon>Pichiaceae</taxon>
        <taxon>Pichia</taxon>
    </lineage>
</organism>
<keyword evidence="3 8" id="KW-0378">Hydrolase</keyword>
<evidence type="ECO:0000259" key="11">
    <source>
        <dbReference type="PROSITE" id="PS51910"/>
    </source>
</evidence>
<dbReference type="InterPro" id="IPR011583">
    <property type="entry name" value="Chitinase_II/V-like_cat"/>
</dbReference>
<dbReference type="Pfam" id="PF00704">
    <property type="entry name" value="Glyco_hydro_18"/>
    <property type="match status" value="1"/>
</dbReference>
<dbReference type="InterPro" id="IPR050314">
    <property type="entry name" value="Glycosyl_Hydrlase_18"/>
</dbReference>
<feature type="signal peptide" evidence="10">
    <location>
        <begin position="1"/>
        <end position="22"/>
    </location>
</feature>
<dbReference type="eggNOG" id="KOG2806">
    <property type="taxonomic scope" value="Eukaryota"/>
</dbReference>
<gene>
    <name evidence="12" type="ORF">JL09_g1284</name>
</gene>
<evidence type="ECO:0000256" key="3">
    <source>
        <dbReference type="ARBA" id="ARBA00022801"/>
    </source>
</evidence>
<dbReference type="PANTHER" id="PTHR11177:SF317">
    <property type="entry name" value="CHITINASE 12-RELATED"/>
    <property type="match status" value="1"/>
</dbReference>
<dbReference type="GO" id="GO:0005576">
    <property type="term" value="C:extracellular region"/>
    <property type="evidence" value="ECO:0007669"/>
    <property type="project" value="TreeGrafter"/>
</dbReference>
<reference evidence="13" key="1">
    <citation type="journal article" date="2014" name="Microb. Cell Fact.">
        <title>Exploiting Issatchenkia orientalis SD108 for succinic acid production.</title>
        <authorList>
            <person name="Xiao H."/>
            <person name="Shao Z."/>
            <person name="Jiang Y."/>
            <person name="Dole S."/>
            <person name="Zhao H."/>
        </authorList>
    </citation>
    <scope>NUCLEOTIDE SEQUENCE [LARGE SCALE GENOMIC DNA]</scope>
    <source>
        <strain evidence="13">SD108</strain>
    </source>
</reference>
<feature type="chain" id="PRO_5001959580" description="chitinase" evidence="10">
    <location>
        <begin position="23"/>
        <end position="511"/>
    </location>
</feature>
<evidence type="ECO:0000256" key="9">
    <source>
        <dbReference type="RuleBase" id="RU004453"/>
    </source>
</evidence>
<dbReference type="AlphaFoldDB" id="A0A099P5Q6"/>
<keyword evidence="5" id="KW-0119">Carbohydrate metabolism</keyword>
<dbReference type="EC" id="3.2.1.14" evidence="2"/>
<evidence type="ECO:0000256" key="1">
    <source>
        <dbReference type="ARBA" id="ARBA00000822"/>
    </source>
</evidence>
<keyword evidence="4" id="KW-0146">Chitin degradation</keyword>
<proteinExistence type="inferred from homology"/>